<dbReference type="EMBL" id="SLWS01000001">
    <property type="protein sequence ID" value="TCO64246.1"/>
    <property type="molecule type" value="Genomic_DNA"/>
</dbReference>
<organism evidence="2 3">
    <name type="scientific">Actinocrispum wychmicini</name>
    <dbReference type="NCBI Taxonomy" id="1213861"/>
    <lineage>
        <taxon>Bacteria</taxon>
        <taxon>Bacillati</taxon>
        <taxon>Actinomycetota</taxon>
        <taxon>Actinomycetes</taxon>
        <taxon>Pseudonocardiales</taxon>
        <taxon>Pseudonocardiaceae</taxon>
        <taxon>Actinocrispum</taxon>
    </lineage>
</organism>
<feature type="region of interest" description="Disordered" evidence="1">
    <location>
        <begin position="1"/>
        <end position="23"/>
    </location>
</feature>
<comment type="caution">
    <text evidence="2">The sequence shown here is derived from an EMBL/GenBank/DDBJ whole genome shotgun (WGS) entry which is preliminary data.</text>
</comment>
<dbReference type="Proteomes" id="UP000295680">
    <property type="component" value="Unassembled WGS sequence"/>
</dbReference>
<evidence type="ECO:0000256" key="1">
    <source>
        <dbReference type="SAM" id="MobiDB-lite"/>
    </source>
</evidence>
<protein>
    <recommendedName>
        <fullName evidence="4">mRNA-degrading endonuclease RelE of RelBE toxin-antitoxin system</fullName>
    </recommendedName>
</protein>
<evidence type="ECO:0008006" key="4">
    <source>
        <dbReference type="Google" id="ProtNLM"/>
    </source>
</evidence>
<dbReference type="AlphaFoldDB" id="A0A4R2K375"/>
<proteinExistence type="predicted"/>
<reference evidence="2 3" key="1">
    <citation type="submission" date="2019-03" db="EMBL/GenBank/DDBJ databases">
        <title>Genomic Encyclopedia of Type Strains, Phase IV (KMG-IV): sequencing the most valuable type-strain genomes for metagenomic binning, comparative biology and taxonomic classification.</title>
        <authorList>
            <person name="Goeker M."/>
        </authorList>
    </citation>
    <scope>NUCLEOTIDE SEQUENCE [LARGE SCALE GENOMIC DNA]</scope>
    <source>
        <strain evidence="2 3">DSM 45934</strain>
    </source>
</reference>
<evidence type="ECO:0000313" key="3">
    <source>
        <dbReference type="Proteomes" id="UP000295680"/>
    </source>
</evidence>
<gene>
    <name evidence="2" type="ORF">EV192_10110</name>
</gene>
<accession>A0A4R2K375</accession>
<name>A0A4R2K375_9PSEU</name>
<evidence type="ECO:0000313" key="2">
    <source>
        <dbReference type="EMBL" id="TCO64246.1"/>
    </source>
</evidence>
<dbReference type="OrthoDB" id="3539197at2"/>
<keyword evidence="3" id="KW-1185">Reference proteome</keyword>
<sequence length="129" mass="14633">MPADSAYQPLQPARRPGGKPTHAPRYRVLIHRKYHAHWTQIVDRVGLDSAQQLWDHLSAHPGQVPEINSSCILKGRAGRPHGEGWSRTVHYELSSKARVNYQFHDRFTIGAQSDEHPVVAILTIDYTSH</sequence>